<protein>
    <recommendedName>
        <fullName evidence="3">Outer membrane protein beta-barrel domain-containing protein</fullName>
    </recommendedName>
</protein>
<dbReference type="AlphaFoldDB" id="A0A2Z4GEP5"/>
<keyword evidence="2" id="KW-1185">Reference proteome</keyword>
<reference evidence="1 2" key="1">
    <citation type="submission" date="2018-05" db="EMBL/GenBank/DDBJ databases">
        <title>Complete genome sequence of Arcticibacterium luteifluviistationis SM1504T, a cytophagaceae bacterium isolated from Arctic surface seawater.</title>
        <authorList>
            <person name="Li Y."/>
            <person name="Qin Q.-L."/>
        </authorList>
    </citation>
    <scope>NUCLEOTIDE SEQUENCE [LARGE SCALE GENOMIC DNA]</scope>
    <source>
        <strain evidence="1 2">SM1504</strain>
    </source>
</reference>
<gene>
    <name evidence="1" type="ORF">DJ013_15985</name>
</gene>
<name>A0A2Z4GEP5_9BACT</name>
<dbReference type="KEGG" id="als:DJ013_15985"/>
<dbReference type="OrthoDB" id="946335at2"/>
<accession>A0A2Z4GEP5</accession>
<dbReference type="Proteomes" id="UP000249873">
    <property type="component" value="Chromosome"/>
</dbReference>
<evidence type="ECO:0000313" key="1">
    <source>
        <dbReference type="EMBL" id="AWV99587.1"/>
    </source>
</evidence>
<evidence type="ECO:0008006" key="3">
    <source>
        <dbReference type="Google" id="ProtNLM"/>
    </source>
</evidence>
<dbReference type="EMBL" id="CP029480">
    <property type="protein sequence ID" value="AWV99587.1"/>
    <property type="molecule type" value="Genomic_DNA"/>
</dbReference>
<proteinExistence type="predicted"/>
<evidence type="ECO:0000313" key="2">
    <source>
        <dbReference type="Proteomes" id="UP000249873"/>
    </source>
</evidence>
<sequence length="194" mass="22000">MKTAPFVFGPKIGLQANNLKIYNNSDGTTTKLQMQYHAGVFGRFSMGKFSLQPEAIFQIKGSSLSSPDEKHTYRYISTPILLGIQPIKGLTFEIGPEFSWALNQGWKKDGVQQFGPDALMDKALVLGTRIDLLDMFSMFSVNIRYVQGMDDVTTSGTDLNNATTYRNRTVQLGITYNFSEYYKWWKKHGVKKKK</sequence>
<organism evidence="1 2">
    <name type="scientific">Arcticibacterium luteifluviistationis</name>
    <dbReference type="NCBI Taxonomy" id="1784714"/>
    <lineage>
        <taxon>Bacteria</taxon>
        <taxon>Pseudomonadati</taxon>
        <taxon>Bacteroidota</taxon>
        <taxon>Cytophagia</taxon>
        <taxon>Cytophagales</taxon>
        <taxon>Leadbetterellaceae</taxon>
        <taxon>Arcticibacterium</taxon>
    </lineage>
</organism>